<dbReference type="AlphaFoldDB" id="A0AAD5KU28"/>
<dbReference type="EMBL" id="WJBH02000003">
    <property type="protein sequence ID" value="KAI9560601.1"/>
    <property type="molecule type" value="Genomic_DNA"/>
</dbReference>
<proteinExistence type="predicted"/>
<evidence type="ECO:0000313" key="2">
    <source>
        <dbReference type="EMBL" id="KAI9560601.1"/>
    </source>
</evidence>
<feature type="compositionally biased region" description="Polar residues" evidence="1">
    <location>
        <begin position="20"/>
        <end position="48"/>
    </location>
</feature>
<reference evidence="2 3" key="1">
    <citation type="submission" date="2022-05" db="EMBL/GenBank/DDBJ databases">
        <title>A multi-omics perspective on studying reproductive biology in Daphnia sinensis.</title>
        <authorList>
            <person name="Jia J."/>
        </authorList>
    </citation>
    <scope>NUCLEOTIDE SEQUENCE [LARGE SCALE GENOMIC DNA]</scope>
    <source>
        <strain evidence="2 3">WSL</strain>
    </source>
</reference>
<feature type="region of interest" description="Disordered" evidence="1">
    <location>
        <begin position="20"/>
        <end position="51"/>
    </location>
</feature>
<comment type="caution">
    <text evidence="2">The sequence shown here is derived from an EMBL/GenBank/DDBJ whole genome shotgun (WGS) entry which is preliminary data.</text>
</comment>
<protein>
    <submittedName>
        <fullName evidence="2">Uncharacterized protein</fullName>
    </submittedName>
</protein>
<dbReference type="Proteomes" id="UP000820818">
    <property type="component" value="Linkage Group LG3"/>
</dbReference>
<feature type="region of interest" description="Disordered" evidence="1">
    <location>
        <begin position="254"/>
        <end position="282"/>
    </location>
</feature>
<feature type="region of interest" description="Disordered" evidence="1">
    <location>
        <begin position="294"/>
        <end position="333"/>
    </location>
</feature>
<name>A0AAD5KU28_9CRUS</name>
<organism evidence="2 3">
    <name type="scientific">Daphnia sinensis</name>
    <dbReference type="NCBI Taxonomy" id="1820382"/>
    <lineage>
        <taxon>Eukaryota</taxon>
        <taxon>Metazoa</taxon>
        <taxon>Ecdysozoa</taxon>
        <taxon>Arthropoda</taxon>
        <taxon>Crustacea</taxon>
        <taxon>Branchiopoda</taxon>
        <taxon>Diplostraca</taxon>
        <taxon>Cladocera</taxon>
        <taxon>Anomopoda</taxon>
        <taxon>Daphniidae</taxon>
        <taxon>Daphnia</taxon>
        <taxon>Daphnia similis group</taxon>
    </lineage>
</organism>
<gene>
    <name evidence="2" type="ORF">GHT06_011550</name>
</gene>
<feature type="compositionally biased region" description="Polar residues" evidence="1">
    <location>
        <begin position="311"/>
        <end position="321"/>
    </location>
</feature>
<evidence type="ECO:0000256" key="1">
    <source>
        <dbReference type="SAM" id="MobiDB-lite"/>
    </source>
</evidence>
<evidence type="ECO:0000313" key="3">
    <source>
        <dbReference type="Proteomes" id="UP000820818"/>
    </source>
</evidence>
<accession>A0AAD5KU28</accession>
<sequence length="604" mass="67509">MSLSSLISLLSYYWWPQSSPGNNGKKTRLSAKQQYGSKGMSKQTSKYPENQERPDFAIINMPLNDETHPTPEICGDFIATGLETYPATPLPDILTTRDFCPNIRPQTILSTLVDYFNDPIPQSFSSQSCASLQPPDGHASPYMTHDQLQLLERRLSDSETHNAHVCQQLSEMKAEVREIRRAFKMSQCTLEKLVEKLHRNGAGHGKEAETEHCVKIDNYLTNFTPVQRMAAEKTTIAEGPQVGLMGYYHSRRNQQHLDSPETPAEENPCGKAKGNCKQPGQIDPFFQDAIKNGPHFWENMMSPHSPEPNRDNGQVEDSASSVHRPGQPAVTDQCTGIYEGKGIEISNSNPTVWAPSVGVLQSCPYYGDQQKWKQVITLDEVNIPSYLTPVSNVCDHPRPVHPCFPGNYQNIPAFYENIPAPQYPGPDSSHYPGLNSDSVQVEGERFLENWPGQHGMDSDNGIGQERDSGFANRNSLIFAPPVRELQSYPPRSYEEPSAQLKSPAVGNVNQYRETYEHGIWPSQSYPVNCQNALPSRENTTGSFEYLGPNRNSVQVQDTIPPTVWPDLSPLEQNNWSAMTLPNAGNLHPPQPANNAYVSYGWPRN</sequence>
<keyword evidence="3" id="KW-1185">Reference proteome</keyword>